<dbReference type="PANTHER" id="PTHR23305:SF1">
    <property type="entry name" value="OBG-TYPE G DOMAIN-CONTAINING PROTEIN"/>
    <property type="match status" value="1"/>
</dbReference>
<dbReference type="SUPFAM" id="SSF52540">
    <property type="entry name" value="P-loop containing nucleoside triphosphate hydrolases"/>
    <property type="match status" value="1"/>
</dbReference>
<sequence>MLSVGLAGKPNAGKSTFFKAATLAEVEIANYPFTTIDANHGVSYVRVPCPCRELATSCGRCRDGTRYVPVELIDVAGLVPDAHLGKGLGNEFLDSLRVAEAVIHVLDASGSADAEGNPVGVGNHDPMTDVEFLKREIGMWLFGILNRNWERLMRRVRAEGVKIEPLITEQLAGAGVADHHVRWALATMKSDPTKWGDDDMKRFAGLLRDASKPMIIAANKVDVAPPEFVARLKALDEIVVPTSAAAEVALRMADKTGAIKYRPGDPDFEMVKDLSGPQKAGLEKIRGILKATGGTGVQECLDRAVFELLEYIPVFPVEDEGKWTDRNGVVLPDAYLMKKGSTTKDLAYRIHTDIGDSFLFALDGRSKRRLGEKHELKAGDVIKIVSTK</sequence>
<dbReference type="Gene3D" id="3.40.50.300">
    <property type="entry name" value="P-loop containing nucleotide triphosphate hydrolases"/>
    <property type="match status" value="1"/>
</dbReference>
<dbReference type="Gene3D" id="3.10.20.30">
    <property type="match status" value="1"/>
</dbReference>
<dbReference type="RefSeq" id="WP_316968989.1">
    <property type="nucleotide sequence ID" value="NZ_JARFPL010000017.1"/>
</dbReference>
<dbReference type="NCBIfam" id="NF007171">
    <property type="entry name" value="PRK09602.1"/>
    <property type="match status" value="1"/>
</dbReference>
<keyword evidence="4" id="KW-1185">Reference proteome</keyword>
<evidence type="ECO:0000313" key="4">
    <source>
        <dbReference type="Proteomes" id="UP001215956"/>
    </source>
</evidence>
<dbReference type="InterPro" id="IPR013646">
    <property type="entry name" value="YGR210-like_G4"/>
</dbReference>
<dbReference type="InterPro" id="IPR006073">
    <property type="entry name" value="GTP-bd"/>
</dbReference>
<dbReference type="SUPFAM" id="SSF81271">
    <property type="entry name" value="TGS-like"/>
    <property type="match status" value="1"/>
</dbReference>
<dbReference type="CDD" id="cd01669">
    <property type="entry name" value="TGS_MJ1332_like"/>
    <property type="match status" value="1"/>
</dbReference>
<dbReference type="PANTHER" id="PTHR23305">
    <property type="entry name" value="OBG GTPASE FAMILY"/>
    <property type="match status" value="1"/>
</dbReference>
<dbReference type="CDD" id="cd01899">
    <property type="entry name" value="Ygr210"/>
    <property type="match status" value="1"/>
</dbReference>
<dbReference type="InterPro" id="IPR004095">
    <property type="entry name" value="TGS"/>
</dbReference>
<accession>A0ABT5XEZ7</accession>
<proteinExistence type="predicted"/>
<dbReference type="Pfam" id="PF02824">
    <property type="entry name" value="TGS"/>
    <property type="match status" value="1"/>
</dbReference>
<keyword evidence="1" id="KW-0547">Nucleotide-binding</keyword>
<evidence type="ECO:0000259" key="2">
    <source>
        <dbReference type="PROSITE" id="PS51710"/>
    </source>
</evidence>
<reference evidence="3 4" key="1">
    <citation type="submission" date="2023-03" db="EMBL/GenBank/DDBJ databases">
        <title>Whole genome sequencing of Methanotrichaceae archaeon M04Ac.</title>
        <authorList>
            <person name="Khomyakova M.A."/>
            <person name="Merkel A.Y."/>
            <person name="Slobodkin A.I."/>
        </authorList>
    </citation>
    <scope>NUCLEOTIDE SEQUENCE [LARGE SCALE GENOMIC DNA]</scope>
    <source>
        <strain evidence="3 4">M04Ac</strain>
    </source>
</reference>
<protein>
    <submittedName>
        <fullName evidence="3">Redox-regulated ATPase YchF</fullName>
    </submittedName>
</protein>
<feature type="domain" description="OBG-type G" evidence="2">
    <location>
        <begin position="2"/>
        <end position="262"/>
    </location>
</feature>
<dbReference type="InterPro" id="IPR031167">
    <property type="entry name" value="G_OBG"/>
</dbReference>
<name>A0ABT5XEZ7_9EURY</name>
<evidence type="ECO:0000313" key="3">
    <source>
        <dbReference type="EMBL" id="MDF0593285.1"/>
    </source>
</evidence>
<dbReference type="PROSITE" id="PS51710">
    <property type="entry name" value="G_OBG"/>
    <property type="match status" value="1"/>
</dbReference>
<dbReference type="Proteomes" id="UP001215956">
    <property type="component" value="Unassembled WGS sequence"/>
</dbReference>
<dbReference type="Gene3D" id="1.10.8.470">
    <property type="match status" value="1"/>
</dbReference>
<dbReference type="EMBL" id="JARFPL010000017">
    <property type="protein sequence ID" value="MDF0593285.1"/>
    <property type="molecule type" value="Genomic_DNA"/>
</dbReference>
<gene>
    <name evidence="3" type="ORF">P0O24_06790</name>
</gene>
<dbReference type="InterPro" id="IPR027417">
    <property type="entry name" value="P-loop_NTPase"/>
</dbReference>
<dbReference type="Pfam" id="PF08438">
    <property type="entry name" value="YGR210-like_G4"/>
    <property type="match status" value="1"/>
</dbReference>
<organism evidence="3 4">
    <name type="scientific">Candidatus Methanocrinis alkalitolerans</name>
    <dbReference type="NCBI Taxonomy" id="3033395"/>
    <lineage>
        <taxon>Archaea</taxon>
        <taxon>Methanobacteriati</taxon>
        <taxon>Methanobacteriota</taxon>
        <taxon>Stenosarchaea group</taxon>
        <taxon>Methanomicrobia</taxon>
        <taxon>Methanotrichales</taxon>
        <taxon>Methanotrichaceae</taxon>
        <taxon>Methanocrinis</taxon>
    </lineage>
</organism>
<dbReference type="Pfam" id="PF01926">
    <property type="entry name" value="MMR_HSR1"/>
    <property type="match status" value="1"/>
</dbReference>
<evidence type="ECO:0000256" key="1">
    <source>
        <dbReference type="ARBA" id="ARBA00022741"/>
    </source>
</evidence>
<dbReference type="InterPro" id="IPR012675">
    <property type="entry name" value="Beta-grasp_dom_sf"/>
</dbReference>
<dbReference type="PRINTS" id="PR00326">
    <property type="entry name" value="GTP1OBG"/>
</dbReference>
<dbReference type="InterPro" id="IPR012676">
    <property type="entry name" value="TGS-like"/>
</dbReference>
<comment type="caution">
    <text evidence="3">The sequence shown here is derived from an EMBL/GenBank/DDBJ whole genome shotgun (WGS) entry which is preliminary data.</text>
</comment>